<keyword evidence="2" id="KW-1185">Reference proteome</keyword>
<sequence>MKVTIFRGDEWHKAIEEYHAEQIMHCRKWQLEKAMKAKKPLRGWKISKGEKDDA</sequence>
<gene>
    <name evidence="1" type="ORF">IWT140_01743</name>
</gene>
<accession>A0A1Z5IR05</accession>
<comment type="caution">
    <text evidence="1">The sequence shown here is derived from an EMBL/GenBank/DDBJ whole genome shotgun (WGS) entry which is preliminary data.</text>
</comment>
<evidence type="ECO:0000313" key="2">
    <source>
        <dbReference type="Proteomes" id="UP000198430"/>
    </source>
</evidence>
<proteinExistence type="predicted"/>
<organism evidence="1 2">
    <name type="scientific">Secundilactobacillus pentosiphilus</name>
    <dbReference type="NCBI Taxonomy" id="1714682"/>
    <lineage>
        <taxon>Bacteria</taxon>
        <taxon>Bacillati</taxon>
        <taxon>Bacillota</taxon>
        <taxon>Bacilli</taxon>
        <taxon>Lactobacillales</taxon>
        <taxon>Lactobacillaceae</taxon>
        <taxon>Secundilactobacillus</taxon>
    </lineage>
</organism>
<dbReference type="EMBL" id="BCMH01000012">
    <property type="protein sequence ID" value="GAX04106.1"/>
    <property type="molecule type" value="Genomic_DNA"/>
</dbReference>
<dbReference type="RefSeq" id="WP_179211671.1">
    <property type="nucleotide sequence ID" value="NZ_BCMH01000012.1"/>
</dbReference>
<evidence type="ECO:0000313" key="1">
    <source>
        <dbReference type="EMBL" id="GAX04106.1"/>
    </source>
</evidence>
<reference evidence="1 2" key="1">
    <citation type="submission" date="2015-11" db="EMBL/GenBank/DDBJ databases">
        <title>Draft genome sequences of new species of the genus Lactobacillus isolated from orchardgrass silage.</title>
        <authorList>
            <person name="Tohno M."/>
            <person name="Tanizawa Y."/>
            <person name="Arita M."/>
        </authorList>
    </citation>
    <scope>NUCLEOTIDE SEQUENCE [LARGE SCALE GENOMIC DNA]</scope>
    <source>
        <strain evidence="1 2">IWT140</strain>
    </source>
</reference>
<name>A0A1Z5IR05_9LACO</name>
<dbReference type="AlphaFoldDB" id="A0A1Z5IR05"/>
<protein>
    <submittedName>
        <fullName evidence="1">Uncharacterized protein</fullName>
    </submittedName>
</protein>
<dbReference type="Proteomes" id="UP000198430">
    <property type="component" value="Unassembled WGS sequence"/>
</dbReference>